<dbReference type="Proteomes" id="UP000321058">
    <property type="component" value="Unassembled WGS sequence"/>
</dbReference>
<feature type="transmembrane region" description="Helical" evidence="7">
    <location>
        <begin position="293"/>
        <end position="315"/>
    </location>
</feature>
<evidence type="ECO:0000256" key="1">
    <source>
        <dbReference type="ARBA" id="ARBA00004141"/>
    </source>
</evidence>
<feature type="transmembrane region" description="Helical" evidence="7">
    <location>
        <begin position="63"/>
        <end position="81"/>
    </location>
</feature>
<feature type="transmembrane region" description="Helical" evidence="7">
    <location>
        <begin position="233"/>
        <end position="254"/>
    </location>
</feature>
<evidence type="ECO:0000256" key="4">
    <source>
        <dbReference type="ARBA" id="ARBA00022692"/>
    </source>
</evidence>
<sequence>MSAIIDIIVPVFGTVAVGWALGRWLLTADGLRGLTQVAFYSLFPALLFRSMAKVRLEALEPDIIVVFFGTGLLLYLLLMPLGRALGMKLGDQAVFALSGTFSNGVGIGIPFITYAFGEAGLVPLLMIISVNSLIMLTLCSFLLEIGSGGGGGGRLLAKLGGAALMMMKHPVIPSIFAGLAWAELTALVPGLGMPVVIDKVLQALALAAPPCGLIMAGASLAHVGIKEHWQSGAVATAVKLAVMPLMVWLVGRYVFALDALWLTVATLNAALPAGANVYLVAQLYRTGVGLATNAVVISTGASIFTLSAVLLLLGVQTR</sequence>
<evidence type="ECO:0000256" key="2">
    <source>
        <dbReference type="ARBA" id="ARBA00022448"/>
    </source>
</evidence>
<keyword evidence="4 7" id="KW-0812">Transmembrane</keyword>
<feature type="transmembrane region" description="Helical" evidence="7">
    <location>
        <begin position="93"/>
        <end position="116"/>
    </location>
</feature>
<evidence type="ECO:0000256" key="6">
    <source>
        <dbReference type="ARBA" id="ARBA00023136"/>
    </source>
</evidence>
<protein>
    <recommendedName>
        <fullName evidence="10">Transporter</fullName>
    </recommendedName>
</protein>
<keyword evidence="5 7" id="KW-1133">Transmembrane helix</keyword>
<dbReference type="RefSeq" id="WP_147153119.1">
    <property type="nucleotide sequence ID" value="NZ_BKAJ01000095.1"/>
</dbReference>
<evidence type="ECO:0000256" key="7">
    <source>
        <dbReference type="SAM" id="Phobius"/>
    </source>
</evidence>
<dbReference type="Pfam" id="PF03547">
    <property type="entry name" value="Mem_trans"/>
    <property type="match status" value="2"/>
</dbReference>
<keyword evidence="2" id="KW-0813">Transport</keyword>
<feature type="transmembrane region" description="Helical" evidence="7">
    <location>
        <begin position="122"/>
        <end position="143"/>
    </location>
</feature>
<dbReference type="InterPro" id="IPR004776">
    <property type="entry name" value="Mem_transp_PIN-like"/>
</dbReference>
<dbReference type="OrthoDB" id="9810457at2"/>
<feature type="transmembrane region" description="Helical" evidence="7">
    <location>
        <begin position="33"/>
        <end position="51"/>
    </location>
</feature>
<dbReference type="AlphaFoldDB" id="A0A512NGX3"/>
<dbReference type="EMBL" id="BKAJ01000095">
    <property type="protein sequence ID" value="GEP58152.1"/>
    <property type="molecule type" value="Genomic_DNA"/>
</dbReference>
<proteinExistence type="predicted"/>
<name>A0A512NGX3_9HYPH</name>
<dbReference type="PANTHER" id="PTHR36838:SF1">
    <property type="entry name" value="SLR1864 PROTEIN"/>
    <property type="match status" value="1"/>
</dbReference>
<evidence type="ECO:0000256" key="5">
    <source>
        <dbReference type="ARBA" id="ARBA00022989"/>
    </source>
</evidence>
<evidence type="ECO:0000256" key="3">
    <source>
        <dbReference type="ARBA" id="ARBA00022475"/>
    </source>
</evidence>
<dbReference type="GO" id="GO:0016020">
    <property type="term" value="C:membrane"/>
    <property type="evidence" value="ECO:0007669"/>
    <property type="project" value="UniProtKB-SubCell"/>
</dbReference>
<evidence type="ECO:0000313" key="8">
    <source>
        <dbReference type="EMBL" id="GEP58152.1"/>
    </source>
</evidence>
<organism evidence="8 9">
    <name type="scientific">Reyranella soli</name>
    <dbReference type="NCBI Taxonomy" id="1230389"/>
    <lineage>
        <taxon>Bacteria</taxon>
        <taxon>Pseudomonadati</taxon>
        <taxon>Pseudomonadota</taxon>
        <taxon>Alphaproteobacteria</taxon>
        <taxon>Hyphomicrobiales</taxon>
        <taxon>Reyranellaceae</taxon>
        <taxon>Reyranella</taxon>
    </lineage>
</organism>
<feature type="transmembrane region" description="Helical" evidence="7">
    <location>
        <begin position="7"/>
        <end position="26"/>
    </location>
</feature>
<feature type="transmembrane region" description="Helical" evidence="7">
    <location>
        <begin position="260"/>
        <end position="281"/>
    </location>
</feature>
<keyword evidence="3" id="KW-1003">Cell membrane</keyword>
<feature type="transmembrane region" description="Helical" evidence="7">
    <location>
        <begin position="201"/>
        <end position="221"/>
    </location>
</feature>
<accession>A0A512NGX3</accession>
<evidence type="ECO:0000313" key="9">
    <source>
        <dbReference type="Proteomes" id="UP000321058"/>
    </source>
</evidence>
<gene>
    <name evidence="8" type="ORF">RSO01_53180</name>
</gene>
<comment type="subcellular location">
    <subcellularLocation>
        <location evidence="1">Membrane</location>
        <topology evidence="1">Multi-pass membrane protein</topology>
    </subcellularLocation>
</comment>
<reference evidence="8 9" key="1">
    <citation type="submission" date="2019-07" db="EMBL/GenBank/DDBJ databases">
        <title>Whole genome shotgun sequence of Reyranella soli NBRC 108950.</title>
        <authorList>
            <person name="Hosoyama A."/>
            <person name="Uohara A."/>
            <person name="Ohji S."/>
            <person name="Ichikawa N."/>
        </authorList>
    </citation>
    <scope>NUCLEOTIDE SEQUENCE [LARGE SCALE GENOMIC DNA]</scope>
    <source>
        <strain evidence="8 9">NBRC 108950</strain>
    </source>
</reference>
<keyword evidence="6 7" id="KW-0472">Membrane</keyword>
<comment type="caution">
    <text evidence="8">The sequence shown here is derived from an EMBL/GenBank/DDBJ whole genome shotgun (WGS) entry which is preliminary data.</text>
</comment>
<dbReference type="PANTHER" id="PTHR36838">
    <property type="entry name" value="AUXIN EFFLUX CARRIER FAMILY PROTEIN"/>
    <property type="match status" value="1"/>
</dbReference>
<dbReference type="GO" id="GO:0055085">
    <property type="term" value="P:transmembrane transport"/>
    <property type="evidence" value="ECO:0007669"/>
    <property type="project" value="InterPro"/>
</dbReference>
<keyword evidence="9" id="KW-1185">Reference proteome</keyword>
<evidence type="ECO:0008006" key="10">
    <source>
        <dbReference type="Google" id="ProtNLM"/>
    </source>
</evidence>